<protein>
    <submittedName>
        <fullName evidence="2">Uncharacterized protein</fullName>
    </submittedName>
</protein>
<gene>
    <name evidence="2" type="ORF">DPX16_14302</name>
</gene>
<organism evidence="2 3">
    <name type="scientific">Anabarilius grahami</name>
    <name type="common">Kanglang fish</name>
    <name type="synonym">Barilius grahami</name>
    <dbReference type="NCBI Taxonomy" id="495550"/>
    <lineage>
        <taxon>Eukaryota</taxon>
        <taxon>Metazoa</taxon>
        <taxon>Chordata</taxon>
        <taxon>Craniata</taxon>
        <taxon>Vertebrata</taxon>
        <taxon>Euteleostomi</taxon>
        <taxon>Actinopterygii</taxon>
        <taxon>Neopterygii</taxon>
        <taxon>Teleostei</taxon>
        <taxon>Ostariophysi</taxon>
        <taxon>Cypriniformes</taxon>
        <taxon>Xenocyprididae</taxon>
        <taxon>Xenocypridinae</taxon>
        <taxon>Xenocypridinae incertae sedis</taxon>
        <taxon>Anabarilius</taxon>
    </lineage>
</organism>
<sequence>MGGRCLCVSPGSFPLSAFGYKCESKSVSAHRSTCTSAHAQAEDVHRFSSVGLLRTARFVEYGTDGSLSVPLKDQVPFNSGSAKAADSTAPLNVSRRERAEGGNSTTGLNHLNFSHVCPHADTPSAVDGPQSIFIGRWSSVTLGGPGSATSQVFKR</sequence>
<feature type="region of interest" description="Disordered" evidence="1">
    <location>
        <begin position="78"/>
        <end position="107"/>
    </location>
</feature>
<keyword evidence="3" id="KW-1185">Reference proteome</keyword>
<dbReference type="Proteomes" id="UP000281406">
    <property type="component" value="Unassembled WGS sequence"/>
</dbReference>
<evidence type="ECO:0000313" key="3">
    <source>
        <dbReference type="Proteomes" id="UP000281406"/>
    </source>
</evidence>
<evidence type="ECO:0000313" key="2">
    <source>
        <dbReference type="EMBL" id="ROI69362.1"/>
    </source>
</evidence>
<dbReference type="AlphaFoldDB" id="A0A3N0XLS5"/>
<proteinExistence type="predicted"/>
<reference evidence="2 3" key="1">
    <citation type="submission" date="2018-10" db="EMBL/GenBank/DDBJ databases">
        <title>Genome assembly for a Yunnan-Guizhou Plateau 3E fish, Anabarilius grahami (Regan), and its evolutionary and genetic applications.</title>
        <authorList>
            <person name="Jiang W."/>
        </authorList>
    </citation>
    <scope>NUCLEOTIDE SEQUENCE [LARGE SCALE GENOMIC DNA]</scope>
    <source>
        <strain evidence="2">AG-KIZ</strain>
        <tissue evidence="2">Muscle</tissue>
    </source>
</reference>
<dbReference type="EMBL" id="RJVU01069537">
    <property type="protein sequence ID" value="ROI69362.1"/>
    <property type="molecule type" value="Genomic_DNA"/>
</dbReference>
<name>A0A3N0XLS5_ANAGA</name>
<accession>A0A3N0XLS5</accession>
<comment type="caution">
    <text evidence="2">The sequence shown here is derived from an EMBL/GenBank/DDBJ whole genome shotgun (WGS) entry which is preliminary data.</text>
</comment>
<evidence type="ECO:0000256" key="1">
    <source>
        <dbReference type="SAM" id="MobiDB-lite"/>
    </source>
</evidence>